<keyword evidence="8" id="KW-1185">Reference proteome</keyword>
<evidence type="ECO:0000313" key="7">
    <source>
        <dbReference type="EMBL" id="REH47329.1"/>
    </source>
</evidence>
<dbReference type="InterPro" id="IPR001867">
    <property type="entry name" value="OmpR/PhoB-type_DNA-bd"/>
</dbReference>
<dbReference type="Pfam" id="PF03704">
    <property type="entry name" value="BTAD"/>
    <property type="match status" value="1"/>
</dbReference>
<dbReference type="SMART" id="SM01043">
    <property type="entry name" value="BTAD"/>
    <property type="match status" value="1"/>
</dbReference>
<gene>
    <name evidence="7" type="ORF">BCF44_106494</name>
</gene>
<protein>
    <submittedName>
        <fullName evidence="7">DNA-binding SARP family transcriptional activator</fullName>
    </submittedName>
</protein>
<dbReference type="GO" id="GO:0006355">
    <property type="term" value="P:regulation of DNA-templated transcription"/>
    <property type="evidence" value="ECO:0007669"/>
    <property type="project" value="InterPro"/>
</dbReference>
<dbReference type="Gene3D" id="1.10.10.10">
    <property type="entry name" value="Winged helix-like DNA-binding domain superfamily/Winged helix DNA-binding domain"/>
    <property type="match status" value="1"/>
</dbReference>
<dbReference type="PRINTS" id="PR00364">
    <property type="entry name" value="DISEASERSIST"/>
</dbReference>
<evidence type="ECO:0000256" key="2">
    <source>
        <dbReference type="ARBA" id="ARBA00023015"/>
    </source>
</evidence>
<evidence type="ECO:0000256" key="1">
    <source>
        <dbReference type="ARBA" id="ARBA00005820"/>
    </source>
</evidence>
<dbReference type="InterPro" id="IPR005158">
    <property type="entry name" value="BTAD"/>
</dbReference>
<evidence type="ECO:0000313" key="8">
    <source>
        <dbReference type="Proteomes" id="UP000256269"/>
    </source>
</evidence>
<dbReference type="Proteomes" id="UP000256269">
    <property type="component" value="Unassembled WGS sequence"/>
</dbReference>
<dbReference type="AlphaFoldDB" id="A0A3E0HLK1"/>
<evidence type="ECO:0000256" key="3">
    <source>
        <dbReference type="ARBA" id="ARBA00023125"/>
    </source>
</evidence>
<name>A0A3E0HLK1_9PSEU</name>
<dbReference type="GO" id="GO:0003677">
    <property type="term" value="F:DNA binding"/>
    <property type="evidence" value="ECO:0007669"/>
    <property type="project" value="UniProtKB-UniRule"/>
</dbReference>
<dbReference type="PROSITE" id="PS51755">
    <property type="entry name" value="OMPR_PHOB"/>
    <property type="match status" value="1"/>
</dbReference>
<organism evidence="7 8">
    <name type="scientific">Kutzneria buriramensis</name>
    <dbReference type="NCBI Taxonomy" id="1045776"/>
    <lineage>
        <taxon>Bacteria</taxon>
        <taxon>Bacillati</taxon>
        <taxon>Actinomycetota</taxon>
        <taxon>Actinomycetes</taxon>
        <taxon>Pseudonocardiales</taxon>
        <taxon>Pseudonocardiaceae</taxon>
        <taxon>Kutzneria</taxon>
    </lineage>
</organism>
<dbReference type="SMART" id="SM00862">
    <property type="entry name" value="Trans_reg_C"/>
    <property type="match status" value="1"/>
</dbReference>
<dbReference type="CDD" id="cd02019">
    <property type="entry name" value="NK"/>
    <property type="match status" value="1"/>
</dbReference>
<evidence type="ECO:0000256" key="4">
    <source>
        <dbReference type="ARBA" id="ARBA00023163"/>
    </source>
</evidence>
<dbReference type="Gene3D" id="3.40.50.300">
    <property type="entry name" value="P-loop containing nucleotide triphosphate hydrolases"/>
    <property type="match status" value="1"/>
</dbReference>
<dbReference type="InterPro" id="IPR011990">
    <property type="entry name" value="TPR-like_helical_dom_sf"/>
</dbReference>
<dbReference type="Gene3D" id="1.25.40.10">
    <property type="entry name" value="Tetratricopeptide repeat domain"/>
    <property type="match status" value="1"/>
</dbReference>
<dbReference type="InterPro" id="IPR051677">
    <property type="entry name" value="AfsR-DnrI-RedD_regulator"/>
</dbReference>
<dbReference type="OrthoDB" id="3589225at2"/>
<accession>A0A3E0HLK1</accession>
<dbReference type="SUPFAM" id="SSF52540">
    <property type="entry name" value="P-loop containing nucleoside triphosphate hydrolases"/>
    <property type="match status" value="1"/>
</dbReference>
<dbReference type="PANTHER" id="PTHR35807:SF1">
    <property type="entry name" value="TRANSCRIPTIONAL REGULATOR REDD"/>
    <property type="match status" value="1"/>
</dbReference>
<sequence length="491" mass="54260">MKFQILGSVQLRHGGRQLRLGRAKERALLGVLLLNHHKRVTTDTLMHALWDHNPPERAHKDLQAYVSRLRAALRSQGCTAEILTQHHAYVLHADDDQLDLTQFKALRASAEAARRAGRVDEAARHLYEAIELWQGPPLADLHTSWAELVREDLDAYHRLPGYQLLCSVELDRGNYYDALELLDTITSGHELDTRCISLRLSTLNAAGHYAEFDSYWKHIYRRTVEAFGTGPGRELRQLHQQLLFERDALISEHPAVASVPAPLPPPAQLPPTIDDFVGRAEQLSELETLLAQAQLTRQPTTLIIAITGGPGVGKTTTALRWAHGIRDRFPAGQLYADLRGYADTPPRDPGEILGEFLQALAVPVGQIPAGVEARGGLFRSVLAGQNALIVLDDAQDSSQILPLLPGASGCVVLVTSRHRLAPLATRHGARRVALPPLAQAERLDLFRMIFARSRRQRTDPVALSGLADLSAGLPLAVRLLGERPSTWPRCR</sequence>
<keyword evidence="4" id="KW-0804">Transcription</keyword>
<keyword evidence="3 5" id="KW-0238">DNA-binding</keyword>
<comment type="similarity">
    <text evidence="1">Belongs to the AfsR/DnrI/RedD regulatory family.</text>
</comment>
<dbReference type="GO" id="GO:0000160">
    <property type="term" value="P:phosphorelay signal transduction system"/>
    <property type="evidence" value="ECO:0007669"/>
    <property type="project" value="InterPro"/>
</dbReference>
<dbReference type="SUPFAM" id="SSF46894">
    <property type="entry name" value="C-terminal effector domain of the bipartite response regulators"/>
    <property type="match status" value="1"/>
</dbReference>
<dbReference type="InterPro" id="IPR016032">
    <property type="entry name" value="Sig_transdc_resp-reg_C-effctor"/>
</dbReference>
<evidence type="ECO:0000256" key="5">
    <source>
        <dbReference type="PROSITE-ProRule" id="PRU01091"/>
    </source>
</evidence>
<dbReference type="InterPro" id="IPR036388">
    <property type="entry name" value="WH-like_DNA-bd_sf"/>
</dbReference>
<reference evidence="7 8" key="1">
    <citation type="submission" date="2018-08" db="EMBL/GenBank/DDBJ databases">
        <title>Genomic Encyclopedia of Archaeal and Bacterial Type Strains, Phase II (KMG-II): from individual species to whole genera.</title>
        <authorList>
            <person name="Goeker M."/>
        </authorList>
    </citation>
    <scope>NUCLEOTIDE SEQUENCE [LARGE SCALE GENOMIC DNA]</scope>
    <source>
        <strain evidence="7 8">DSM 45791</strain>
    </source>
</reference>
<evidence type="ECO:0000259" key="6">
    <source>
        <dbReference type="PROSITE" id="PS51755"/>
    </source>
</evidence>
<dbReference type="InterPro" id="IPR003593">
    <property type="entry name" value="AAA+_ATPase"/>
</dbReference>
<dbReference type="PANTHER" id="PTHR35807">
    <property type="entry name" value="TRANSCRIPTIONAL REGULATOR REDD-RELATED"/>
    <property type="match status" value="1"/>
</dbReference>
<dbReference type="RefSeq" id="WP_116175932.1">
    <property type="nucleotide sequence ID" value="NZ_CP144375.1"/>
</dbReference>
<comment type="caution">
    <text evidence="7">The sequence shown here is derived from an EMBL/GenBank/DDBJ whole genome shotgun (WGS) entry which is preliminary data.</text>
</comment>
<dbReference type="Pfam" id="PF00486">
    <property type="entry name" value="Trans_reg_C"/>
    <property type="match status" value="1"/>
</dbReference>
<dbReference type="InterPro" id="IPR027417">
    <property type="entry name" value="P-loop_NTPase"/>
</dbReference>
<proteinExistence type="inferred from homology"/>
<feature type="domain" description="OmpR/PhoB-type" evidence="6">
    <location>
        <begin position="1"/>
        <end position="93"/>
    </location>
</feature>
<dbReference type="EMBL" id="QUNO01000006">
    <property type="protein sequence ID" value="REH47329.1"/>
    <property type="molecule type" value="Genomic_DNA"/>
</dbReference>
<keyword evidence="2" id="KW-0805">Transcription regulation</keyword>
<feature type="DNA-binding region" description="OmpR/PhoB-type" evidence="5">
    <location>
        <begin position="1"/>
        <end position="93"/>
    </location>
</feature>
<dbReference type="SUPFAM" id="SSF48452">
    <property type="entry name" value="TPR-like"/>
    <property type="match status" value="1"/>
</dbReference>
<dbReference type="SMART" id="SM00382">
    <property type="entry name" value="AAA"/>
    <property type="match status" value="1"/>
</dbReference>